<reference evidence="1 2" key="1">
    <citation type="submission" date="2019-03" db="EMBL/GenBank/DDBJ databases">
        <title>First draft genome of Liparis tanakae, snailfish: a comprehensive survey of snailfish specific genes.</title>
        <authorList>
            <person name="Kim W."/>
            <person name="Song I."/>
            <person name="Jeong J.-H."/>
            <person name="Kim D."/>
            <person name="Kim S."/>
            <person name="Ryu S."/>
            <person name="Song J.Y."/>
            <person name="Lee S.K."/>
        </authorList>
    </citation>
    <scope>NUCLEOTIDE SEQUENCE [LARGE SCALE GENOMIC DNA]</scope>
    <source>
        <tissue evidence="1">Muscle</tissue>
    </source>
</reference>
<sequence>MKHCGSNQFMHYVCWAFSSSTDISRSFIWPRSSSSWALASSSGSSRALPLSELGAAAGLGLASAGRRGAGDGAWDKSPDSVLGLVGNKGSKSDFGLVGGPSPLCLQMKRGETFQHERTGLLRPPSCRQKHTAGLITRADAHLRFGEGASGLSGLFGRKPPGLPFPGGGTGFLGGTTGAAGLDGL</sequence>
<proteinExistence type="predicted"/>
<evidence type="ECO:0000313" key="1">
    <source>
        <dbReference type="EMBL" id="TNN85007.1"/>
    </source>
</evidence>
<gene>
    <name evidence="1" type="ORF">EYF80_004661</name>
</gene>
<dbReference type="Proteomes" id="UP000314294">
    <property type="component" value="Unassembled WGS sequence"/>
</dbReference>
<keyword evidence="2" id="KW-1185">Reference proteome</keyword>
<name>A0A4Z2J4R0_9TELE</name>
<accession>A0A4Z2J4R0</accession>
<comment type="caution">
    <text evidence="1">The sequence shown here is derived from an EMBL/GenBank/DDBJ whole genome shotgun (WGS) entry which is preliminary data.</text>
</comment>
<dbReference type="AlphaFoldDB" id="A0A4Z2J4R0"/>
<evidence type="ECO:0000313" key="2">
    <source>
        <dbReference type="Proteomes" id="UP000314294"/>
    </source>
</evidence>
<organism evidence="1 2">
    <name type="scientific">Liparis tanakae</name>
    <name type="common">Tanaka's snailfish</name>
    <dbReference type="NCBI Taxonomy" id="230148"/>
    <lineage>
        <taxon>Eukaryota</taxon>
        <taxon>Metazoa</taxon>
        <taxon>Chordata</taxon>
        <taxon>Craniata</taxon>
        <taxon>Vertebrata</taxon>
        <taxon>Euteleostomi</taxon>
        <taxon>Actinopterygii</taxon>
        <taxon>Neopterygii</taxon>
        <taxon>Teleostei</taxon>
        <taxon>Neoteleostei</taxon>
        <taxon>Acanthomorphata</taxon>
        <taxon>Eupercaria</taxon>
        <taxon>Perciformes</taxon>
        <taxon>Cottioidei</taxon>
        <taxon>Cottales</taxon>
        <taxon>Liparidae</taxon>
        <taxon>Liparis</taxon>
    </lineage>
</organism>
<dbReference type="EMBL" id="SRLO01000023">
    <property type="protein sequence ID" value="TNN85007.1"/>
    <property type="molecule type" value="Genomic_DNA"/>
</dbReference>
<protein>
    <submittedName>
        <fullName evidence="1">Uncharacterized protein</fullName>
    </submittedName>
</protein>